<keyword evidence="5 12" id="KW-0732">Signal</keyword>
<dbReference type="PROSITE" id="PS01180">
    <property type="entry name" value="CUB"/>
    <property type="match status" value="3"/>
</dbReference>
<feature type="domain" description="Ig-like" evidence="16">
    <location>
        <begin position="640"/>
        <end position="718"/>
    </location>
</feature>
<dbReference type="Pfam" id="PF13927">
    <property type="entry name" value="Ig_3"/>
    <property type="match status" value="1"/>
</dbReference>
<dbReference type="GO" id="GO:0004252">
    <property type="term" value="F:serine-type endopeptidase activity"/>
    <property type="evidence" value="ECO:0007669"/>
    <property type="project" value="InterPro"/>
</dbReference>
<feature type="domain" description="EGF-like" evidence="14">
    <location>
        <begin position="463"/>
        <end position="503"/>
    </location>
</feature>
<feature type="domain" description="Peptidase S1" evidence="15">
    <location>
        <begin position="758"/>
        <end position="1003"/>
    </location>
</feature>
<protein>
    <submittedName>
        <fullName evidence="17">MASP-related molecule Type 1</fullName>
    </submittedName>
</protein>
<dbReference type="SUPFAM" id="SSF50494">
    <property type="entry name" value="Trypsin-like serine proteases"/>
    <property type="match status" value="1"/>
</dbReference>
<feature type="domain" description="CUB" evidence="13">
    <location>
        <begin position="322"/>
        <end position="459"/>
    </location>
</feature>
<dbReference type="AlphaFoldDB" id="A0A411DES6"/>
<comment type="caution">
    <text evidence="10">Lacks conserved residue(s) required for the propagation of feature annotation.</text>
</comment>
<dbReference type="InterPro" id="IPR035914">
    <property type="entry name" value="Sperma_CUB_dom_sf"/>
</dbReference>
<evidence type="ECO:0000256" key="2">
    <source>
        <dbReference type="ARBA" id="ARBA00022525"/>
    </source>
</evidence>
<evidence type="ECO:0000313" key="17">
    <source>
        <dbReference type="EMBL" id="QBA18420.1"/>
    </source>
</evidence>
<evidence type="ECO:0000256" key="8">
    <source>
        <dbReference type="ARBA" id="ARBA00022825"/>
    </source>
</evidence>
<dbReference type="SMART" id="SM00408">
    <property type="entry name" value="IGc2"/>
    <property type="match status" value="2"/>
</dbReference>
<dbReference type="GO" id="GO:0005615">
    <property type="term" value="C:extracellular space"/>
    <property type="evidence" value="ECO:0007669"/>
    <property type="project" value="TreeGrafter"/>
</dbReference>
<keyword evidence="4 11" id="KW-0645">Protease</keyword>
<keyword evidence="10" id="KW-0245">EGF-like domain</keyword>
<dbReference type="PANTHER" id="PTHR24255:SF28">
    <property type="entry name" value="ST14 TRANSMEMBRANE SERINE PROTEASE MATRIPTASE B"/>
    <property type="match status" value="1"/>
</dbReference>
<evidence type="ECO:0000256" key="11">
    <source>
        <dbReference type="RuleBase" id="RU363034"/>
    </source>
</evidence>
<dbReference type="PROSITE" id="PS50026">
    <property type="entry name" value="EGF_3"/>
    <property type="match status" value="2"/>
</dbReference>
<dbReference type="FunFam" id="2.10.25.10:FF:000699">
    <property type="entry name" value="Uncharacterized protein, isoform C"/>
    <property type="match status" value="1"/>
</dbReference>
<evidence type="ECO:0000256" key="6">
    <source>
        <dbReference type="ARBA" id="ARBA00022737"/>
    </source>
</evidence>
<dbReference type="InterPro" id="IPR000859">
    <property type="entry name" value="CUB_dom"/>
</dbReference>
<feature type="domain" description="CUB" evidence="13">
    <location>
        <begin position="34"/>
        <end position="144"/>
    </location>
</feature>
<feature type="disulfide bond" evidence="10">
    <location>
        <begin position="493"/>
        <end position="502"/>
    </location>
</feature>
<comment type="subcellular location">
    <subcellularLocation>
        <location evidence="1">Secreted</location>
    </subcellularLocation>
</comment>
<dbReference type="Pfam" id="PF00431">
    <property type="entry name" value="CUB"/>
    <property type="match status" value="3"/>
</dbReference>
<evidence type="ECO:0000256" key="9">
    <source>
        <dbReference type="ARBA" id="ARBA00023157"/>
    </source>
</evidence>
<keyword evidence="7 11" id="KW-0378">Hydrolase</keyword>
<dbReference type="InterPro" id="IPR033116">
    <property type="entry name" value="TRYPSIN_SER"/>
</dbReference>
<reference evidence="17" key="1">
    <citation type="journal article" date="2019" name="Dev. Comp. Immunol.">
        <title>Derivatives of the lectin complement pathway in Lophotrochozoa.</title>
        <authorList>
            <person name="Gorbushin A.M."/>
        </authorList>
    </citation>
    <scope>NUCLEOTIDE SEQUENCE</scope>
</reference>
<feature type="disulfide bond" evidence="10">
    <location>
        <begin position="532"/>
        <end position="541"/>
    </location>
</feature>
<dbReference type="InterPro" id="IPR001314">
    <property type="entry name" value="Peptidase_S1A"/>
</dbReference>
<evidence type="ECO:0000256" key="7">
    <source>
        <dbReference type="ARBA" id="ARBA00022801"/>
    </source>
</evidence>
<dbReference type="PROSITE" id="PS00135">
    <property type="entry name" value="TRYPSIN_SER"/>
    <property type="match status" value="1"/>
</dbReference>
<dbReference type="FunFam" id="2.60.120.290:FF:000013">
    <property type="entry name" value="Membrane frizzled-related protein"/>
    <property type="match status" value="1"/>
</dbReference>
<dbReference type="SMART" id="SM00042">
    <property type="entry name" value="CUB"/>
    <property type="match status" value="3"/>
</dbReference>
<dbReference type="InterPro" id="IPR003598">
    <property type="entry name" value="Ig_sub2"/>
</dbReference>
<dbReference type="CDD" id="cd00041">
    <property type="entry name" value="CUB"/>
    <property type="match status" value="3"/>
</dbReference>
<feature type="signal peptide" evidence="12">
    <location>
        <begin position="1"/>
        <end position="21"/>
    </location>
</feature>
<dbReference type="PROSITE" id="PS01186">
    <property type="entry name" value="EGF_2"/>
    <property type="match status" value="1"/>
</dbReference>
<dbReference type="SUPFAM" id="SSF49854">
    <property type="entry name" value="Spermadhesin, CUB domain"/>
    <property type="match status" value="3"/>
</dbReference>
<evidence type="ECO:0000256" key="4">
    <source>
        <dbReference type="ARBA" id="ARBA00022670"/>
    </source>
</evidence>
<dbReference type="FunFam" id="2.60.120.290:FF:000005">
    <property type="entry name" value="Procollagen C-endopeptidase enhancer 1"/>
    <property type="match status" value="1"/>
</dbReference>
<dbReference type="PROSITE" id="PS50835">
    <property type="entry name" value="IG_LIKE"/>
    <property type="match status" value="2"/>
</dbReference>
<dbReference type="SMART" id="SM00181">
    <property type="entry name" value="EGF"/>
    <property type="match status" value="2"/>
</dbReference>
<dbReference type="Pfam" id="PF00089">
    <property type="entry name" value="Trypsin"/>
    <property type="match status" value="1"/>
</dbReference>
<feature type="chain" id="PRO_5019094628" evidence="12">
    <location>
        <begin position="22"/>
        <end position="1008"/>
    </location>
</feature>
<dbReference type="PROSITE" id="PS50240">
    <property type="entry name" value="TRYPSIN_DOM"/>
    <property type="match status" value="1"/>
</dbReference>
<evidence type="ECO:0000256" key="3">
    <source>
        <dbReference type="ARBA" id="ARBA00022659"/>
    </source>
</evidence>
<evidence type="ECO:0000259" key="14">
    <source>
        <dbReference type="PROSITE" id="PS50026"/>
    </source>
</evidence>
<dbReference type="InterPro" id="IPR001254">
    <property type="entry name" value="Trypsin_dom"/>
</dbReference>
<dbReference type="GO" id="GO:0006508">
    <property type="term" value="P:proteolysis"/>
    <property type="evidence" value="ECO:0007669"/>
    <property type="project" value="UniProtKB-KW"/>
</dbReference>
<accession>A0A411DES6</accession>
<dbReference type="Gene3D" id="2.60.40.10">
    <property type="entry name" value="Immunoglobulins"/>
    <property type="match status" value="2"/>
</dbReference>
<evidence type="ECO:0000259" key="15">
    <source>
        <dbReference type="PROSITE" id="PS50240"/>
    </source>
</evidence>
<evidence type="ECO:0000256" key="1">
    <source>
        <dbReference type="ARBA" id="ARBA00004613"/>
    </source>
</evidence>
<feature type="domain" description="Ig-like" evidence="16">
    <location>
        <begin position="546"/>
        <end position="636"/>
    </location>
</feature>
<feature type="disulfide bond" evidence="10">
    <location>
        <begin position="467"/>
        <end position="477"/>
    </location>
</feature>
<dbReference type="Gene3D" id="2.60.120.290">
    <property type="entry name" value="Spermadhesin, CUB domain"/>
    <property type="match status" value="3"/>
</dbReference>
<dbReference type="FunFam" id="2.40.10.10:FF:000120">
    <property type="entry name" value="Putative serine protease"/>
    <property type="match status" value="1"/>
</dbReference>
<evidence type="ECO:0000256" key="12">
    <source>
        <dbReference type="SAM" id="SignalP"/>
    </source>
</evidence>
<evidence type="ECO:0000259" key="13">
    <source>
        <dbReference type="PROSITE" id="PS01180"/>
    </source>
</evidence>
<dbReference type="Pfam" id="PF00008">
    <property type="entry name" value="EGF"/>
    <property type="match status" value="1"/>
</dbReference>
<dbReference type="InterPro" id="IPR009003">
    <property type="entry name" value="Peptidase_S1_PA"/>
</dbReference>
<dbReference type="InterPro" id="IPR036179">
    <property type="entry name" value="Ig-like_dom_sf"/>
</dbReference>
<dbReference type="CDD" id="cd00054">
    <property type="entry name" value="EGF_CA"/>
    <property type="match status" value="1"/>
</dbReference>
<dbReference type="SMART" id="SM00020">
    <property type="entry name" value="Tryp_SPc"/>
    <property type="match status" value="1"/>
</dbReference>
<dbReference type="InterPro" id="IPR043504">
    <property type="entry name" value="Peptidase_S1_PA_chymotrypsin"/>
</dbReference>
<dbReference type="PROSITE" id="PS00134">
    <property type="entry name" value="TRYPSIN_HIS"/>
    <property type="match status" value="1"/>
</dbReference>
<dbReference type="SMART" id="SM00409">
    <property type="entry name" value="IG"/>
    <property type="match status" value="2"/>
</dbReference>
<gene>
    <name evidence="17" type="primary">MReM-1</name>
</gene>
<dbReference type="InterPro" id="IPR007110">
    <property type="entry name" value="Ig-like_dom"/>
</dbReference>
<dbReference type="PROSITE" id="PS00022">
    <property type="entry name" value="EGF_1"/>
    <property type="match status" value="2"/>
</dbReference>
<dbReference type="InterPro" id="IPR000742">
    <property type="entry name" value="EGF"/>
</dbReference>
<dbReference type="InterPro" id="IPR003599">
    <property type="entry name" value="Ig_sub"/>
</dbReference>
<dbReference type="Gene3D" id="2.40.10.10">
    <property type="entry name" value="Trypsin-like serine proteases"/>
    <property type="match status" value="1"/>
</dbReference>
<dbReference type="InterPro" id="IPR013783">
    <property type="entry name" value="Ig-like_fold"/>
</dbReference>
<dbReference type="Gene3D" id="2.10.25.10">
    <property type="entry name" value="Laminin"/>
    <property type="match status" value="2"/>
</dbReference>
<name>A0A411DES6_TESTE</name>
<dbReference type="InterPro" id="IPR018114">
    <property type="entry name" value="TRYPSIN_HIS"/>
</dbReference>
<keyword evidence="6" id="KW-0677">Repeat</keyword>
<evidence type="ECO:0000256" key="5">
    <source>
        <dbReference type="ARBA" id="ARBA00022729"/>
    </source>
</evidence>
<keyword evidence="8 11" id="KW-0720">Serine protease</keyword>
<dbReference type="SUPFAM" id="SSF57196">
    <property type="entry name" value="EGF/Laminin"/>
    <property type="match status" value="2"/>
</dbReference>
<evidence type="ECO:0000259" key="16">
    <source>
        <dbReference type="PROSITE" id="PS50835"/>
    </source>
</evidence>
<dbReference type="SUPFAM" id="SSF48726">
    <property type="entry name" value="Immunoglobulin"/>
    <property type="match status" value="2"/>
</dbReference>
<keyword evidence="9 10" id="KW-1015">Disulfide bond</keyword>
<keyword evidence="2" id="KW-0964">Secreted</keyword>
<dbReference type="PRINTS" id="PR00722">
    <property type="entry name" value="CHYMOTRYPSIN"/>
</dbReference>
<feature type="domain" description="EGF-like" evidence="14">
    <location>
        <begin position="505"/>
        <end position="542"/>
    </location>
</feature>
<dbReference type="EMBL" id="MK153126">
    <property type="protein sequence ID" value="QBA18420.1"/>
    <property type="molecule type" value="mRNA"/>
</dbReference>
<organism evidence="17">
    <name type="scientific">Testudinalia testudinalis</name>
    <name type="common">Tortoise-shell limpet</name>
    <name type="synonym">Tectura testudinalis</name>
    <dbReference type="NCBI Taxonomy" id="2126142"/>
    <lineage>
        <taxon>Eukaryota</taxon>
        <taxon>Metazoa</taxon>
        <taxon>Spiralia</taxon>
        <taxon>Lophotrochozoa</taxon>
        <taxon>Mollusca</taxon>
        <taxon>Gastropoda</taxon>
        <taxon>Patellogastropoda</taxon>
        <taxon>Lottioidea</taxon>
        <taxon>Lottiidae</taxon>
        <taxon>Testudinalia</taxon>
    </lineage>
</organism>
<dbReference type="PANTHER" id="PTHR24255">
    <property type="entry name" value="COMPLEMENT COMPONENT 1, S SUBCOMPONENT-RELATED"/>
    <property type="match status" value="1"/>
</dbReference>
<dbReference type="CDD" id="cd00190">
    <property type="entry name" value="Tryp_SPc"/>
    <property type="match status" value="1"/>
</dbReference>
<evidence type="ECO:0000256" key="10">
    <source>
        <dbReference type="PROSITE-ProRule" id="PRU00076"/>
    </source>
</evidence>
<feature type="domain" description="CUB" evidence="13">
    <location>
        <begin position="150"/>
        <end position="264"/>
    </location>
</feature>
<keyword evidence="3" id="KW-0768">Sushi</keyword>
<proteinExistence type="evidence at transcript level"/>
<sequence>MAEYKLLVILLGLQTYQISQCFNLDDETETFLDCGGHLVAGEGYFESPGFPDYYPNDLDCTWTITTSLGDRVHIFSKYFMIENQEQCLWDYVEIIENGNDSSIPWKYCGNEVIDFKSTSNSVSIYFHTDESTNGVGFKFKYTVIRKVESSSNYCNGTVKHEGYLTSPNHPMKYPSNTNCYYNIQAPIGYTIYLKFNSFHVEVEPCLFDKVTVYEVTPIGKSNKISLCGRNTPSPIHSKTNKLTLILNTDSSQQFYGFNISVLFIRPPTMLPLDTTDMLPLDTEQTMSTSTLSIAPNTSISSTIDSSDNTMATTPVSLYDTDCSYVVRNETGVISSPGYPAHYDSNKYCSILLQSNKNSSIVIQFTNFDVEGSHECMYDYVVLIPDKDGDRRVLLCGRRLDKKIYTFASETLQVLFRRVLLCGRRLDKKIYTFASETLQVLFRSDKSVHGLGFAANYFITPLDNDKSCALVCENGAECNKNFTADNIPIWSCICPPNFYGELCEKKRTTCFDLNCHNNGQCIASEDNEVHCQCLHGFTGHFCEIEREDVFRFIKKPVNTTVARGSSVLFECGVNEPNADIMWLLRDRILSIDDHTHGINIYPGGVLVIPDIKEEHEGQYTCAARSGDNWIEVSAWLSLVGPCHLRVTKAPKNVTRDDGATALFECLVPDADSIVPASGTRHSNRAVAPSSQQKEKILVNNYLMIENLMETDAGVYTCVAVGQNGCFAKPSAKLIIQTTGHNEFCGRPIVSASTDKKFRIASGREAEDGSAPWHVIIWESVHGLAYCGGSLVNEKWVLTAAHCVTQFEKYFEYKFDKSLIEMFIGTRNCKGRGGISRKIKDYIIYPTFNGTDFNNDLALFELDEPVTFGDLVMPICLEREVFTSELLKSGKAGIVTGCGNRYERGRPPTYLHEVTIPYVPRELCTESAKAVNASFSDYMICAGYARSMQGDACTGDSGGPYSMKFNGRWILVGIVSWGVGCDRENQYGYYTHISKYYDWIMSITTNNQRV</sequence>